<feature type="signal peptide" evidence="2">
    <location>
        <begin position="1"/>
        <end position="17"/>
    </location>
</feature>
<evidence type="ECO:0000313" key="3">
    <source>
        <dbReference type="EMBL" id="MDT3331419.1"/>
    </source>
</evidence>
<organism evidence="3 4">
    <name type="scientific">Microbacterium aquilitoris</name>
    <dbReference type="NCBI Taxonomy" id="3067307"/>
    <lineage>
        <taxon>Bacteria</taxon>
        <taxon>Bacillati</taxon>
        <taxon>Actinomycetota</taxon>
        <taxon>Actinomycetes</taxon>
        <taxon>Micrococcales</taxon>
        <taxon>Microbacteriaceae</taxon>
        <taxon>Microbacterium</taxon>
    </lineage>
</organism>
<dbReference type="RefSeq" id="WP_311870436.1">
    <property type="nucleotide sequence ID" value="NZ_JAUZVT010000002.1"/>
</dbReference>
<keyword evidence="4" id="KW-1185">Reference proteome</keyword>
<name>A0ABU3GL38_9MICO</name>
<feature type="region of interest" description="Disordered" evidence="1">
    <location>
        <begin position="15"/>
        <end position="60"/>
    </location>
</feature>
<feature type="chain" id="PRO_5047061408" description="Ig-like domain-containing protein" evidence="2">
    <location>
        <begin position="18"/>
        <end position="155"/>
    </location>
</feature>
<evidence type="ECO:0000313" key="4">
    <source>
        <dbReference type="Proteomes" id="UP001262835"/>
    </source>
</evidence>
<feature type="compositionally biased region" description="Low complexity" evidence="1">
    <location>
        <begin position="15"/>
        <end position="42"/>
    </location>
</feature>
<keyword evidence="2" id="KW-0732">Signal</keyword>
<protein>
    <recommendedName>
        <fullName evidence="5">Ig-like domain-containing protein</fullName>
    </recommendedName>
</protein>
<accession>A0ABU3GL38</accession>
<gene>
    <name evidence="3" type="ORF">Q9S78_12150</name>
</gene>
<reference evidence="3 4" key="1">
    <citation type="submission" date="2023-08" db="EMBL/GenBank/DDBJ databases">
        <title>Microbacterium aquilitoris sp. nov. and Microbacterium gwkjibeachense sp. nov., isolated from beach.</title>
        <authorList>
            <person name="Lee S.D."/>
            <person name="Yang H."/>
            <person name="Kim I."/>
        </authorList>
    </citation>
    <scope>NUCLEOTIDE SEQUENCE [LARGE SCALE GENOMIC DNA]</scope>
    <source>
        <strain evidence="3 4">KSW-18</strain>
    </source>
</reference>
<proteinExistence type="predicted"/>
<dbReference type="EMBL" id="JAUZVT010000002">
    <property type="protein sequence ID" value="MDT3331419.1"/>
    <property type="molecule type" value="Genomic_DNA"/>
</dbReference>
<evidence type="ECO:0008006" key="5">
    <source>
        <dbReference type="Google" id="ProtNLM"/>
    </source>
</evidence>
<sequence>MASIALLWALGASGCAAGGSSTATPAPNESAVPSSSAAASPAAPAPSPSPSASAGDEPVVLDSTEWGALVAECVSASMPDQPLTVVEDSALVVRRPVTPEWFVYVPAETEETEGGYLCTLSGAKDAPVVESWGTSLRPSGDELQRWLTTNDNEGL</sequence>
<evidence type="ECO:0000256" key="1">
    <source>
        <dbReference type="SAM" id="MobiDB-lite"/>
    </source>
</evidence>
<dbReference type="Proteomes" id="UP001262835">
    <property type="component" value="Unassembled WGS sequence"/>
</dbReference>
<evidence type="ECO:0000256" key="2">
    <source>
        <dbReference type="SAM" id="SignalP"/>
    </source>
</evidence>
<comment type="caution">
    <text evidence="3">The sequence shown here is derived from an EMBL/GenBank/DDBJ whole genome shotgun (WGS) entry which is preliminary data.</text>
</comment>